<dbReference type="PROSITE" id="PS50982">
    <property type="entry name" value="MBD"/>
    <property type="match status" value="1"/>
</dbReference>
<evidence type="ECO:0000313" key="8">
    <source>
        <dbReference type="EMBL" id="KAI5408014.1"/>
    </source>
</evidence>
<dbReference type="InterPro" id="IPR037472">
    <property type="entry name" value="MBD8"/>
</dbReference>
<evidence type="ECO:0000256" key="5">
    <source>
        <dbReference type="ARBA" id="ARBA00023242"/>
    </source>
</evidence>
<comment type="subcellular location">
    <subcellularLocation>
        <location evidence="1">Nucleus</location>
    </subcellularLocation>
</comment>
<dbReference type="Proteomes" id="UP001058974">
    <property type="component" value="Chromosome 5"/>
</dbReference>
<dbReference type="Pfam" id="PF01429">
    <property type="entry name" value="MBD"/>
    <property type="match status" value="1"/>
</dbReference>
<evidence type="ECO:0000256" key="2">
    <source>
        <dbReference type="ARBA" id="ARBA00023015"/>
    </source>
</evidence>
<feature type="domain" description="MBD" evidence="7">
    <location>
        <begin position="274"/>
        <end position="356"/>
    </location>
</feature>
<keyword evidence="3" id="KW-0238">DNA-binding</keyword>
<dbReference type="Gramene" id="Psat05G0403000-T1">
    <property type="protein sequence ID" value="KAI5408014.1"/>
    <property type="gene ID" value="KIW84_054030"/>
</dbReference>
<name>A0A9D4WRZ3_PEA</name>
<feature type="compositionally biased region" description="Basic and acidic residues" evidence="6">
    <location>
        <begin position="390"/>
        <end position="402"/>
    </location>
</feature>
<feature type="compositionally biased region" description="Basic and acidic residues" evidence="6">
    <location>
        <begin position="371"/>
        <end position="381"/>
    </location>
</feature>
<comment type="caution">
    <text evidence="8">The sequence shown here is derived from an EMBL/GenBank/DDBJ whole genome shotgun (WGS) entry which is preliminary data.</text>
</comment>
<keyword evidence="4" id="KW-0804">Transcription</keyword>
<gene>
    <name evidence="8" type="ORF">KIW84_054030</name>
</gene>
<keyword evidence="2" id="KW-0805">Transcription regulation</keyword>
<evidence type="ECO:0000313" key="9">
    <source>
        <dbReference type="Proteomes" id="UP001058974"/>
    </source>
</evidence>
<sequence length="747" mass="81363">MEATSESSDPKAVNLPVIDLRLVSQSELYTISLSHATGCNRRIDEDCVIPKIDRSVFKESTGSRKQTFSRLRLFPRNNNNPYSPVPAAVAPVAVVPAPSSSSSRIAADGENSQIIDLLQELFGVEPLRGAYNDHAVPLQVEFKQPALEFTPQAVQNVPIDGSQTKRKRGRPRKSETPGSEALLAICDGNGKAMETDDEKKVETVNGKKKKVETENEKKVEAAKEKQGFVLEDAGDPFVEELIVRTQGMNTEPELLEFLEGLNGVWGSDRKKRRIVDASCLRDVLPTGWKLILTLQRRGSRASVLCRRYVSPDGGQFETYKDVSSYLVSLFNVQDAGELKSCYTDGSKQFSSNINISENIIGHVPTGGIKIDASESSHHEKQATISSPIGAEKRNTSDGKLNGDLEAMDCELGDATNGAFRVSDHPTDDKLPLKADKKDANSVQESFLSEDRVYNQSVGPIPTCGMKIDANTSSHQRQATLSSSIGAGCYKTVPYGNEQVRVGDNGLGLSATLMENHIQKIASESSMLVPNSQDISTNGKLQFCPEGSFVPSQNELNHTSIESMDREQTFELKDSAGAKKNYNDLPGSSTDEKTWDHNDEYMDNISFDPWQQDAPVSDVIDYTPNLYVTNGVSDDHALPLDEVATSSLQKMSSLNDQICTMDKLLHRRSESNLFTVAGSQPPSALHDNMNNISAGAFGAVKHVDASPRVLQGGSQSVSPGGNMLNQFDKKNDDGVNNGNTSCLSGIHK</sequence>
<dbReference type="EMBL" id="JAMSHJ010000005">
    <property type="protein sequence ID" value="KAI5408014.1"/>
    <property type="molecule type" value="Genomic_DNA"/>
</dbReference>
<feature type="compositionally biased region" description="Polar residues" evidence="6">
    <location>
        <begin position="711"/>
        <end position="724"/>
    </location>
</feature>
<protein>
    <recommendedName>
        <fullName evidence="7">MBD domain-containing protein</fullName>
    </recommendedName>
</protein>
<dbReference type="SUPFAM" id="SSF54171">
    <property type="entry name" value="DNA-binding domain"/>
    <property type="match status" value="1"/>
</dbReference>
<feature type="region of interest" description="Disordered" evidence="6">
    <location>
        <begin position="709"/>
        <end position="747"/>
    </location>
</feature>
<evidence type="ECO:0000259" key="7">
    <source>
        <dbReference type="PROSITE" id="PS50982"/>
    </source>
</evidence>
<evidence type="ECO:0000256" key="3">
    <source>
        <dbReference type="ARBA" id="ARBA00023125"/>
    </source>
</evidence>
<dbReference type="GO" id="GO:0005634">
    <property type="term" value="C:nucleus"/>
    <property type="evidence" value="ECO:0007669"/>
    <property type="project" value="UniProtKB-SubCell"/>
</dbReference>
<dbReference type="InterPro" id="IPR016177">
    <property type="entry name" value="DNA-bd_dom_sf"/>
</dbReference>
<reference evidence="8 9" key="1">
    <citation type="journal article" date="2022" name="Nat. Genet.">
        <title>Improved pea reference genome and pan-genome highlight genomic features and evolutionary characteristics.</title>
        <authorList>
            <person name="Yang T."/>
            <person name="Liu R."/>
            <person name="Luo Y."/>
            <person name="Hu S."/>
            <person name="Wang D."/>
            <person name="Wang C."/>
            <person name="Pandey M.K."/>
            <person name="Ge S."/>
            <person name="Xu Q."/>
            <person name="Li N."/>
            <person name="Li G."/>
            <person name="Huang Y."/>
            <person name="Saxena R.K."/>
            <person name="Ji Y."/>
            <person name="Li M."/>
            <person name="Yan X."/>
            <person name="He Y."/>
            <person name="Liu Y."/>
            <person name="Wang X."/>
            <person name="Xiang C."/>
            <person name="Varshney R.K."/>
            <person name="Ding H."/>
            <person name="Gao S."/>
            <person name="Zong X."/>
        </authorList>
    </citation>
    <scope>NUCLEOTIDE SEQUENCE [LARGE SCALE GENOMIC DNA]</scope>
    <source>
        <strain evidence="8 9">cv. Zhongwan 6</strain>
    </source>
</reference>
<evidence type="ECO:0000256" key="1">
    <source>
        <dbReference type="ARBA" id="ARBA00004123"/>
    </source>
</evidence>
<proteinExistence type="predicted"/>
<accession>A0A9D4WRZ3</accession>
<keyword evidence="5" id="KW-0539">Nucleus</keyword>
<dbReference type="AlphaFoldDB" id="A0A9D4WRZ3"/>
<feature type="region of interest" description="Disordered" evidence="6">
    <location>
        <begin position="156"/>
        <end position="179"/>
    </location>
</feature>
<evidence type="ECO:0000256" key="6">
    <source>
        <dbReference type="SAM" id="MobiDB-lite"/>
    </source>
</evidence>
<dbReference type="PANTHER" id="PTHR37701:SF14">
    <property type="entry name" value="METHYL-CPG-BINDING DOMAIN PROTEIN"/>
    <property type="match status" value="1"/>
</dbReference>
<organism evidence="8 9">
    <name type="scientific">Pisum sativum</name>
    <name type="common">Garden pea</name>
    <name type="synonym">Lathyrus oleraceus</name>
    <dbReference type="NCBI Taxonomy" id="3888"/>
    <lineage>
        <taxon>Eukaryota</taxon>
        <taxon>Viridiplantae</taxon>
        <taxon>Streptophyta</taxon>
        <taxon>Embryophyta</taxon>
        <taxon>Tracheophyta</taxon>
        <taxon>Spermatophyta</taxon>
        <taxon>Magnoliopsida</taxon>
        <taxon>eudicotyledons</taxon>
        <taxon>Gunneridae</taxon>
        <taxon>Pentapetalae</taxon>
        <taxon>rosids</taxon>
        <taxon>fabids</taxon>
        <taxon>Fabales</taxon>
        <taxon>Fabaceae</taxon>
        <taxon>Papilionoideae</taxon>
        <taxon>50 kb inversion clade</taxon>
        <taxon>NPAAA clade</taxon>
        <taxon>Hologalegina</taxon>
        <taxon>IRL clade</taxon>
        <taxon>Fabeae</taxon>
        <taxon>Lathyrus</taxon>
    </lineage>
</organism>
<dbReference type="GO" id="GO:0003677">
    <property type="term" value="F:DNA binding"/>
    <property type="evidence" value="ECO:0007669"/>
    <property type="project" value="UniProtKB-KW"/>
</dbReference>
<dbReference type="PANTHER" id="PTHR37701">
    <property type="entry name" value="METHYL-CPG-BINDING DOMAIN-CONTAINING PROTEIN 8"/>
    <property type="match status" value="1"/>
</dbReference>
<dbReference type="InterPro" id="IPR001739">
    <property type="entry name" value="Methyl_CpG_DNA-bd"/>
</dbReference>
<feature type="region of interest" description="Disordered" evidence="6">
    <location>
        <begin position="368"/>
        <end position="403"/>
    </location>
</feature>
<evidence type="ECO:0000256" key="4">
    <source>
        <dbReference type="ARBA" id="ARBA00023163"/>
    </source>
</evidence>
<keyword evidence="9" id="KW-1185">Reference proteome</keyword>